<dbReference type="Pfam" id="PF04266">
    <property type="entry name" value="ASCH"/>
    <property type="match status" value="1"/>
</dbReference>
<dbReference type="PANTHER" id="PTHR39203:SF1">
    <property type="entry name" value="CYTOPLASMIC PROTEIN"/>
    <property type="match status" value="1"/>
</dbReference>
<dbReference type="EMBL" id="BMMP01000024">
    <property type="protein sequence ID" value="GGO57476.1"/>
    <property type="molecule type" value="Genomic_DNA"/>
</dbReference>
<keyword evidence="4" id="KW-1185">Reference proteome</keyword>
<accession>A0ABQ2MT00</accession>
<dbReference type="SUPFAM" id="SSF88697">
    <property type="entry name" value="PUA domain-like"/>
    <property type="match status" value="1"/>
</dbReference>
<dbReference type="CDD" id="cd06553">
    <property type="entry name" value="ASCH_Ef3133_like"/>
    <property type="match status" value="1"/>
</dbReference>
<dbReference type="InterPro" id="IPR009326">
    <property type="entry name" value="DUF984"/>
</dbReference>
<evidence type="ECO:0000256" key="1">
    <source>
        <dbReference type="SAM" id="MobiDB-lite"/>
    </source>
</evidence>
<feature type="region of interest" description="Disordered" evidence="1">
    <location>
        <begin position="1"/>
        <end position="45"/>
    </location>
</feature>
<dbReference type="SMART" id="SM01022">
    <property type="entry name" value="ASCH"/>
    <property type="match status" value="1"/>
</dbReference>
<evidence type="ECO:0000313" key="3">
    <source>
        <dbReference type="EMBL" id="GGO57476.1"/>
    </source>
</evidence>
<protein>
    <submittedName>
        <fullName evidence="3">ASCH domain-containing protein</fullName>
    </submittedName>
</protein>
<feature type="domain" description="ASCH" evidence="2">
    <location>
        <begin position="44"/>
        <end position="170"/>
    </location>
</feature>
<dbReference type="InterPro" id="IPR007374">
    <property type="entry name" value="ASCH_domain"/>
</dbReference>
<gene>
    <name evidence="3" type="ORF">GCM10012287_53450</name>
</gene>
<dbReference type="Proteomes" id="UP000631535">
    <property type="component" value="Unassembled WGS sequence"/>
</dbReference>
<reference evidence="4" key="1">
    <citation type="journal article" date="2019" name="Int. J. Syst. Evol. Microbiol.">
        <title>The Global Catalogue of Microorganisms (GCM) 10K type strain sequencing project: providing services to taxonomists for standard genome sequencing and annotation.</title>
        <authorList>
            <consortium name="The Broad Institute Genomics Platform"/>
            <consortium name="The Broad Institute Genome Sequencing Center for Infectious Disease"/>
            <person name="Wu L."/>
            <person name="Ma J."/>
        </authorList>
    </citation>
    <scope>NUCLEOTIDE SEQUENCE [LARGE SCALE GENOMIC DNA]</scope>
    <source>
        <strain evidence="4">CGMCC 4.7178</strain>
    </source>
</reference>
<evidence type="ECO:0000313" key="4">
    <source>
        <dbReference type="Proteomes" id="UP000631535"/>
    </source>
</evidence>
<proteinExistence type="predicted"/>
<dbReference type="InterPro" id="IPR015947">
    <property type="entry name" value="PUA-like_sf"/>
</dbReference>
<dbReference type="PANTHER" id="PTHR39203">
    <property type="entry name" value="CYTOPLASMIC PROTEIN-RELATED"/>
    <property type="match status" value="1"/>
</dbReference>
<dbReference type="Gene3D" id="3.10.400.10">
    <property type="entry name" value="Sulfate adenylyltransferase"/>
    <property type="match status" value="1"/>
</dbReference>
<evidence type="ECO:0000259" key="2">
    <source>
        <dbReference type="SMART" id="SM01022"/>
    </source>
</evidence>
<comment type="caution">
    <text evidence="3">The sequence shown here is derived from an EMBL/GenBank/DDBJ whole genome shotgun (WGS) entry which is preliminary data.</text>
</comment>
<sequence>MPKPEGAPVGAARTLPVMTTPHSGAAAAGPARDRAEPPLPRAEFAFPGPLRDRIVAAVLDGAKTATASLLREYGQEGEPLPAAGGRSVVVDSAGTPVAVIEVTRVRIVALGDVDDGHARDEGEGHSSAAEWRRAHEKFWHSDAMREALGEPAFTVDDDTPVVLESFRVVETLRPR</sequence>
<organism evidence="3 4">
    <name type="scientific">Streptomyces daqingensis</name>
    <dbReference type="NCBI Taxonomy" id="1472640"/>
    <lineage>
        <taxon>Bacteria</taxon>
        <taxon>Bacillati</taxon>
        <taxon>Actinomycetota</taxon>
        <taxon>Actinomycetes</taxon>
        <taxon>Kitasatosporales</taxon>
        <taxon>Streptomycetaceae</taxon>
        <taxon>Streptomyces</taxon>
    </lineage>
</organism>
<name>A0ABQ2MT00_9ACTN</name>